<organism evidence="6 7">
    <name type="scientific">Mesorhabditis spiculigera</name>
    <dbReference type="NCBI Taxonomy" id="96644"/>
    <lineage>
        <taxon>Eukaryota</taxon>
        <taxon>Metazoa</taxon>
        <taxon>Ecdysozoa</taxon>
        <taxon>Nematoda</taxon>
        <taxon>Chromadorea</taxon>
        <taxon>Rhabditida</taxon>
        <taxon>Rhabditina</taxon>
        <taxon>Rhabditomorpha</taxon>
        <taxon>Rhabditoidea</taxon>
        <taxon>Rhabditidae</taxon>
        <taxon>Mesorhabditinae</taxon>
        <taxon>Mesorhabditis</taxon>
    </lineage>
</organism>
<dbReference type="InterPro" id="IPR032098">
    <property type="entry name" value="Acyltransf_C"/>
</dbReference>
<evidence type="ECO:0000256" key="3">
    <source>
        <dbReference type="ARBA" id="ARBA00023315"/>
    </source>
</evidence>
<feature type="transmembrane region" description="Helical" evidence="4">
    <location>
        <begin position="340"/>
        <end position="367"/>
    </location>
</feature>
<feature type="transmembrane region" description="Helical" evidence="4">
    <location>
        <begin position="310"/>
        <end position="328"/>
    </location>
</feature>
<dbReference type="EMBL" id="CATQJA010002665">
    <property type="protein sequence ID" value="CAJ0583293.1"/>
    <property type="molecule type" value="Genomic_DNA"/>
</dbReference>
<dbReference type="Pfam" id="PF16076">
    <property type="entry name" value="Acyltransf_C"/>
    <property type="match status" value="1"/>
</dbReference>
<dbReference type="GO" id="GO:0036149">
    <property type="term" value="P:phosphatidylinositol acyl-chain remodeling"/>
    <property type="evidence" value="ECO:0007669"/>
    <property type="project" value="TreeGrafter"/>
</dbReference>
<keyword evidence="4" id="KW-1133">Transmembrane helix</keyword>
<keyword evidence="7" id="KW-1185">Reference proteome</keyword>
<sequence>MGPPLLKRLKGYLFGFLVFITSLMGSIFILLPFLPVAYLSPIQFRWIADRAVGYWLTFPASLLEFVYGVKFRLVGDVIDRQKPALIIMNHRTRLDWLFLWNALYKMDPWLLTTEKITLKNGLKKIPGAGWAMSCASYIFLERNIEKDRANMHQLLKYYSESGQSYQILLFPEGTDRDTRSIEISDAFAENNRLPKYLYTLHPRTTGFTEILKQMRENQSISCIYDVTIAYPVNIVQSEKQMITEGDFPERVDFCFRKYDIDAVPEEDNQAIEWLNNLWRQKEATLERYYNGERQFKPVVEHNVWPEKTTGIGYTVAFGWWVFITLYWINATWHSFWIKAYVAIGIVFYIWTLRAWNGIEFLLAHWFFAKQVREGKEK</sequence>
<dbReference type="SUPFAM" id="SSF69593">
    <property type="entry name" value="Glycerol-3-phosphate (1)-acyltransferase"/>
    <property type="match status" value="1"/>
</dbReference>
<evidence type="ECO:0000256" key="1">
    <source>
        <dbReference type="ARBA" id="ARBA00008655"/>
    </source>
</evidence>
<feature type="transmembrane region" description="Helical" evidence="4">
    <location>
        <begin position="12"/>
        <end position="34"/>
    </location>
</feature>
<feature type="domain" description="Phospholipid/glycerol acyltransferase" evidence="5">
    <location>
        <begin position="84"/>
        <end position="208"/>
    </location>
</feature>
<keyword evidence="3" id="KW-0012">Acyltransferase</keyword>
<dbReference type="Proteomes" id="UP001177023">
    <property type="component" value="Unassembled WGS sequence"/>
</dbReference>
<keyword evidence="2" id="KW-0808">Transferase</keyword>
<reference evidence="6" key="1">
    <citation type="submission" date="2023-06" db="EMBL/GenBank/DDBJ databases">
        <authorList>
            <person name="Delattre M."/>
        </authorList>
    </citation>
    <scope>NUCLEOTIDE SEQUENCE</scope>
    <source>
        <strain evidence="6">AF72</strain>
    </source>
</reference>
<evidence type="ECO:0000256" key="4">
    <source>
        <dbReference type="SAM" id="Phobius"/>
    </source>
</evidence>
<dbReference type="GO" id="GO:0016746">
    <property type="term" value="F:acyltransferase activity"/>
    <property type="evidence" value="ECO:0007669"/>
    <property type="project" value="UniProtKB-KW"/>
</dbReference>
<evidence type="ECO:0000259" key="5">
    <source>
        <dbReference type="SMART" id="SM00563"/>
    </source>
</evidence>
<dbReference type="PANTHER" id="PTHR10983:SF16">
    <property type="entry name" value="LYSOCARDIOLIPIN ACYLTRANSFERASE 1"/>
    <property type="match status" value="1"/>
</dbReference>
<comment type="similarity">
    <text evidence="1">Belongs to the 1-acyl-sn-glycerol-3-phosphate acyltransferase family.</text>
</comment>
<evidence type="ECO:0000313" key="7">
    <source>
        <dbReference type="Proteomes" id="UP001177023"/>
    </source>
</evidence>
<dbReference type="GO" id="GO:0005783">
    <property type="term" value="C:endoplasmic reticulum"/>
    <property type="evidence" value="ECO:0007669"/>
    <property type="project" value="TreeGrafter"/>
</dbReference>
<accession>A0AA36G817</accession>
<feature type="non-terminal residue" evidence="6">
    <location>
        <position position="1"/>
    </location>
</feature>
<gene>
    <name evidence="6" type="ORF">MSPICULIGERA_LOCUS21381</name>
</gene>
<feature type="transmembrane region" description="Helical" evidence="4">
    <location>
        <begin position="54"/>
        <end position="73"/>
    </location>
</feature>
<evidence type="ECO:0000256" key="2">
    <source>
        <dbReference type="ARBA" id="ARBA00022679"/>
    </source>
</evidence>
<evidence type="ECO:0000313" key="6">
    <source>
        <dbReference type="EMBL" id="CAJ0583293.1"/>
    </source>
</evidence>
<dbReference type="Pfam" id="PF01553">
    <property type="entry name" value="Acyltransferase"/>
    <property type="match status" value="1"/>
</dbReference>
<protein>
    <recommendedName>
        <fullName evidence="5">Phospholipid/glycerol acyltransferase domain-containing protein</fullName>
    </recommendedName>
</protein>
<proteinExistence type="inferred from homology"/>
<dbReference type="AlphaFoldDB" id="A0AA36G817"/>
<keyword evidence="4" id="KW-0812">Transmembrane</keyword>
<dbReference type="SMART" id="SM00563">
    <property type="entry name" value="PlsC"/>
    <property type="match status" value="1"/>
</dbReference>
<keyword evidence="4" id="KW-0472">Membrane</keyword>
<comment type="caution">
    <text evidence="6">The sequence shown here is derived from an EMBL/GenBank/DDBJ whole genome shotgun (WGS) entry which is preliminary data.</text>
</comment>
<dbReference type="InterPro" id="IPR002123">
    <property type="entry name" value="Plipid/glycerol_acylTrfase"/>
</dbReference>
<name>A0AA36G817_9BILA</name>
<dbReference type="PANTHER" id="PTHR10983">
    <property type="entry name" value="1-ACYLGLYCEROL-3-PHOSPHATE ACYLTRANSFERASE-RELATED"/>
    <property type="match status" value="1"/>
</dbReference>
<dbReference type="CDD" id="cd07990">
    <property type="entry name" value="LPLAT_LCLAT1-like"/>
    <property type="match status" value="1"/>
</dbReference>